<dbReference type="SUPFAM" id="SSF54593">
    <property type="entry name" value="Glyoxalase/Bleomycin resistance protein/Dihydroxybiphenyl dioxygenase"/>
    <property type="match status" value="1"/>
</dbReference>
<evidence type="ECO:0000313" key="3">
    <source>
        <dbReference type="Proteomes" id="UP001155820"/>
    </source>
</evidence>
<dbReference type="Gene3D" id="3.10.180.10">
    <property type="entry name" value="2,3-Dihydroxybiphenyl 1,2-Dioxygenase, domain 1"/>
    <property type="match status" value="1"/>
</dbReference>
<protein>
    <submittedName>
        <fullName evidence="2">VOC family protein</fullName>
    </submittedName>
</protein>
<keyword evidence="3" id="KW-1185">Reference proteome</keyword>
<dbReference type="AlphaFoldDB" id="A0AA44EIT8"/>
<dbReference type="InterPro" id="IPR029068">
    <property type="entry name" value="Glyas_Bleomycin-R_OHBP_Dase"/>
</dbReference>
<comment type="caution">
    <text evidence="2">The sequence shown here is derived from an EMBL/GenBank/DDBJ whole genome shotgun (WGS) entry which is preliminary data.</text>
</comment>
<reference evidence="2" key="1">
    <citation type="submission" date="2019-07" db="EMBL/GenBank/DDBJ databases">
        <title>FDA dAtabase for Regulatory Grade micrObial Sequences (FDA-ARGOS): Supporting development and validation of Infectious Disease Dx tests.</title>
        <authorList>
            <person name="Bachman M."/>
            <person name="Young C."/>
            <person name="Tallon L."/>
            <person name="Sadzewicz L."/>
            <person name="Vavikolanu K."/>
            <person name="Mehta A."/>
            <person name="Aluvathingal J."/>
            <person name="Nadendla S."/>
            <person name="Nandy P."/>
            <person name="Geyer C."/>
            <person name="Yan Y."/>
            <person name="Sichtig H."/>
        </authorList>
    </citation>
    <scope>NUCLEOTIDE SEQUENCE</scope>
    <source>
        <strain evidence="2">FDAARGOS_618</strain>
    </source>
</reference>
<proteinExistence type="predicted"/>
<accession>A0AA44EIT8</accession>
<organism evidence="2 3">
    <name type="scientific">Agrobacterium pusense</name>
    <dbReference type="NCBI Taxonomy" id="648995"/>
    <lineage>
        <taxon>Bacteria</taxon>
        <taxon>Pseudomonadati</taxon>
        <taxon>Pseudomonadota</taxon>
        <taxon>Alphaproteobacteria</taxon>
        <taxon>Hyphomicrobiales</taxon>
        <taxon>Rhizobiaceae</taxon>
        <taxon>Rhizobium/Agrobacterium group</taxon>
        <taxon>Agrobacterium</taxon>
    </lineage>
</organism>
<dbReference type="InterPro" id="IPR004360">
    <property type="entry name" value="Glyas_Fos-R_dOase_dom"/>
</dbReference>
<evidence type="ECO:0000259" key="1">
    <source>
        <dbReference type="PROSITE" id="PS51819"/>
    </source>
</evidence>
<evidence type="ECO:0000313" key="2">
    <source>
        <dbReference type="EMBL" id="NRF19099.1"/>
    </source>
</evidence>
<dbReference type="Pfam" id="PF00903">
    <property type="entry name" value="Glyoxalase"/>
    <property type="match status" value="1"/>
</dbReference>
<name>A0AA44EIT8_9HYPH</name>
<dbReference type="EMBL" id="JABRWM010000006">
    <property type="protein sequence ID" value="NRF19099.1"/>
    <property type="molecule type" value="Genomic_DNA"/>
</dbReference>
<dbReference type="Proteomes" id="UP001155820">
    <property type="component" value="Unassembled WGS sequence"/>
</dbReference>
<dbReference type="RefSeq" id="WP_107341365.1">
    <property type="nucleotide sequence ID" value="NZ_JABRWL010000005.1"/>
</dbReference>
<feature type="domain" description="VOC" evidence="1">
    <location>
        <begin position="13"/>
        <end position="138"/>
    </location>
</feature>
<dbReference type="PROSITE" id="PS51819">
    <property type="entry name" value="VOC"/>
    <property type="match status" value="1"/>
</dbReference>
<gene>
    <name evidence="2" type="ORF">FOB26_08445</name>
</gene>
<sequence length="140" mass="15706">MGDVSPTVSITTGLDHIGLTVMNLSASLAFFTNCLGWRLFGEKPDYPAAFVTDGNLKVTLWQVKDQSHCQGFDRHQNVGLHHLALKVRTLEDLHLLYDKTKGWPDVSTEFSPEPSGTGPKIHFMIYEPGGCRMEFSWDPR</sequence>
<dbReference type="InterPro" id="IPR037523">
    <property type="entry name" value="VOC_core"/>
</dbReference>